<protein>
    <submittedName>
        <fullName evidence="1">Uncharacterized protein</fullName>
    </submittedName>
</protein>
<dbReference type="EMBL" id="ACJX03000001">
    <property type="protein sequence ID" value="KRT36060.1"/>
    <property type="molecule type" value="Genomic_DNA"/>
</dbReference>
<dbReference type="STRING" id="592015.HMPREF1705_03327"/>
<sequence length="464" mass="53809">MNINEYGKIVRKYHGNGKLRLTNGNELPCSACIQQIETGLILIKCRFDINIEQALFDTPYQEDVEYIYGITSDGLNFKTRGKLVVLSPSDNFNSTSSMVLTTMMFVAQEIELCNENQHTVGQHYKFSVVNFEFKGNRLPKIVIQDGKQVKRYPLELNTPWGIAILNPIPDYDNVILKVRAQKSISVTCELIAKPSEALELNEVINKINELCRLLSLARGTKVNWISAEEYTEDEQACRIIVKNAVTWPFSHLALIDPNNPQDTNLFVEKVYPIYLKLRDSYNLNTAIELYLDAKRETAYLETRALRAVSLLDFLIGRYASQRNLDKIRSDFKKKEKRLRSYLKEDIQRLFQGIKKNELDEMLAKISELNRRSFLNLLKRLRCDLKLNIPEGELPKVKDTRNALVHKAEFQSTNNTDKTREYFRVIRLIDQLFLKLLGYDGYFIDINLDTLEFERRLFSCDGCID</sequence>
<gene>
    <name evidence="1" type="ORF">HMPREF1705_03327</name>
</gene>
<organism evidence="1 2">
    <name type="scientific">Acetomicrobium hydrogeniformans ATCC BAA-1850</name>
    <dbReference type="NCBI Taxonomy" id="592015"/>
    <lineage>
        <taxon>Bacteria</taxon>
        <taxon>Thermotogati</taxon>
        <taxon>Synergistota</taxon>
        <taxon>Synergistia</taxon>
        <taxon>Synergistales</taxon>
        <taxon>Acetomicrobiaceae</taxon>
        <taxon>Acetomicrobium</taxon>
    </lineage>
</organism>
<comment type="caution">
    <text evidence="1">The sequence shown here is derived from an EMBL/GenBank/DDBJ whole genome shotgun (WGS) entry which is preliminary data.</text>
</comment>
<dbReference type="OrthoDB" id="9809583at2"/>
<evidence type="ECO:0000313" key="2">
    <source>
        <dbReference type="Proteomes" id="UP000005273"/>
    </source>
</evidence>
<dbReference type="Proteomes" id="UP000005273">
    <property type="component" value="Unassembled WGS sequence"/>
</dbReference>
<accession>A0A0T5XCG8</accession>
<proteinExistence type="predicted"/>
<name>A0A0T5XCG8_9BACT</name>
<reference evidence="2" key="1">
    <citation type="submission" date="2012-09" db="EMBL/GenBank/DDBJ databases">
        <authorList>
            <person name="Weinstock G."/>
            <person name="Sodergren E."/>
            <person name="Clifton S."/>
            <person name="Fulton L."/>
            <person name="Fulton B."/>
            <person name="Courtney L."/>
            <person name="Fronick C."/>
            <person name="Harrison M."/>
            <person name="Strong C."/>
            <person name="Farmer C."/>
            <person name="Delehaunty K."/>
            <person name="Markovic C."/>
            <person name="Hall O."/>
            <person name="Minx P."/>
            <person name="Tomlinson C."/>
            <person name="Mitreva M."/>
            <person name="Nelson J."/>
            <person name="Hou S."/>
            <person name="Wollam A."/>
            <person name="Pepin K.H."/>
            <person name="Johnson M."/>
            <person name="Bhonagiri V."/>
            <person name="Nash W.E."/>
            <person name="Suruliraj S."/>
            <person name="Warren W."/>
            <person name="Chinwalla A."/>
            <person name="Mardis E.R."/>
            <person name="Wilson R.K."/>
        </authorList>
    </citation>
    <scope>NUCLEOTIDE SEQUENCE [LARGE SCALE GENOMIC DNA]</scope>
    <source>
        <strain evidence="2">OS1</strain>
    </source>
</reference>
<dbReference type="RefSeq" id="WP_009201243.1">
    <property type="nucleotide sequence ID" value="NZ_ACJX03000001.1"/>
</dbReference>
<dbReference type="AlphaFoldDB" id="A0A0T5XCG8"/>
<evidence type="ECO:0000313" key="1">
    <source>
        <dbReference type="EMBL" id="KRT36060.1"/>
    </source>
</evidence>
<keyword evidence="2" id="KW-1185">Reference proteome</keyword>